<dbReference type="InterPro" id="IPR050596">
    <property type="entry name" value="AspAT/PAT-like"/>
</dbReference>
<evidence type="ECO:0000313" key="10">
    <source>
        <dbReference type="Proteomes" id="UP000655420"/>
    </source>
</evidence>
<dbReference type="GO" id="GO:0004069">
    <property type="term" value="F:L-aspartate:2-oxoglutarate aminotransferase activity"/>
    <property type="evidence" value="ECO:0007669"/>
    <property type="project" value="UniProtKB-EC"/>
</dbReference>
<dbReference type="NCBIfam" id="NF005732">
    <property type="entry name" value="PRK07550.1"/>
    <property type="match status" value="1"/>
</dbReference>
<comment type="similarity">
    <text evidence="2">Belongs to the class-I pyridoxal-phosphate-dependent aminotransferase family.</text>
</comment>
<keyword evidence="5" id="KW-0808">Transferase</keyword>
<dbReference type="GO" id="GO:0006520">
    <property type="term" value="P:amino acid metabolic process"/>
    <property type="evidence" value="ECO:0007669"/>
    <property type="project" value="InterPro"/>
</dbReference>
<dbReference type="EMBL" id="JAEHHL010000002">
    <property type="protein sequence ID" value="MBK0398810.1"/>
    <property type="molecule type" value="Genomic_DNA"/>
</dbReference>
<evidence type="ECO:0000256" key="6">
    <source>
        <dbReference type="ARBA" id="ARBA00022898"/>
    </source>
</evidence>
<reference evidence="9" key="1">
    <citation type="submission" date="2020-12" db="EMBL/GenBank/DDBJ databases">
        <title>Bacterial taxonomy.</title>
        <authorList>
            <person name="Pan X."/>
        </authorList>
    </citation>
    <scope>NUCLEOTIDE SEQUENCE</scope>
    <source>
        <strain evidence="9">M0105</strain>
    </source>
</reference>
<dbReference type="CDD" id="cd00609">
    <property type="entry name" value="AAT_like"/>
    <property type="match status" value="1"/>
</dbReference>
<sequence length="395" mass="42741">MPLNPNLAAVFPPPVMEARRWVAETTFPADRPLLNFSQAAPVAPPPEALRQAMAEKVATDADIHLYGPVLGDTALRAEIAARWSMHYGADIGAGEVAITSGCNQAFCAAVSSLCGPGDAVMVPVPWYFNHKMWLDMSGVGSVLIPCDGAMLPDIEAARTAMTPAVKAILLITPNNPTGAEYPPELMEAFYDLAREHGAALIIDETYRDFHSGSGAPHDLFRRDDWRDTLVHLYSFSKVFRLTGHRVGAIATGAARLAEIEKFLDTVTICPSRVGQFGALYGLRHLDQWVAGERAEILARGRALRETFAARLPGWRILGAGAYFAWVEPPFDIPSDRLARRLVAEQSVLTLPGTMFTPAAAEGRDWGGERALRIAFANADAAGIAVLADRLAAFRP</sequence>
<dbReference type="InterPro" id="IPR015424">
    <property type="entry name" value="PyrdxlP-dep_Trfase"/>
</dbReference>
<dbReference type="PANTHER" id="PTHR46383:SF1">
    <property type="entry name" value="ASPARTATE AMINOTRANSFERASE"/>
    <property type="match status" value="1"/>
</dbReference>
<keyword evidence="10" id="KW-1185">Reference proteome</keyword>
<evidence type="ECO:0000259" key="8">
    <source>
        <dbReference type="Pfam" id="PF00155"/>
    </source>
</evidence>
<evidence type="ECO:0000256" key="7">
    <source>
        <dbReference type="ARBA" id="ARBA00049185"/>
    </source>
</evidence>
<feature type="domain" description="Aminotransferase class I/classII large" evidence="8">
    <location>
        <begin position="33"/>
        <end position="390"/>
    </location>
</feature>
<evidence type="ECO:0000256" key="1">
    <source>
        <dbReference type="ARBA" id="ARBA00001933"/>
    </source>
</evidence>
<dbReference type="GO" id="GO:0030170">
    <property type="term" value="F:pyridoxal phosphate binding"/>
    <property type="evidence" value="ECO:0007669"/>
    <property type="project" value="InterPro"/>
</dbReference>
<dbReference type="RefSeq" id="WP_200608448.1">
    <property type="nucleotide sequence ID" value="NZ_JAEHHL010000002.1"/>
</dbReference>
<comment type="caution">
    <text evidence="9">The sequence shown here is derived from an EMBL/GenBank/DDBJ whole genome shotgun (WGS) entry which is preliminary data.</text>
</comment>
<evidence type="ECO:0000256" key="5">
    <source>
        <dbReference type="ARBA" id="ARBA00022679"/>
    </source>
</evidence>
<dbReference type="Gene3D" id="3.40.640.10">
    <property type="entry name" value="Type I PLP-dependent aspartate aminotransferase-like (Major domain)"/>
    <property type="match status" value="1"/>
</dbReference>
<protein>
    <recommendedName>
        <fullName evidence="3">aspartate transaminase</fullName>
        <ecNumber evidence="3">2.6.1.1</ecNumber>
    </recommendedName>
</protein>
<dbReference type="SUPFAM" id="SSF53383">
    <property type="entry name" value="PLP-dependent transferases"/>
    <property type="match status" value="1"/>
</dbReference>
<organism evidence="9 10">
    <name type="scientific">Thermohalobaculum xanthum</name>
    <dbReference type="NCBI Taxonomy" id="2753746"/>
    <lineage>
        <taxon>Bacteria</taxon>
        <taxon>Pseudomonadati</taxon>
        <taxon>Pseudomonadota</taxon>
        <taxon>Alphaproteobacteria</taxon>
        <taxon>Rhodobacterales</taxon>
        <taxon>Paracoccaceae</taxon>
        <taxon>Thermohalobaculum</taxon>
    </lineage>
</organism>
<comment type="catalytic activity">
    <reaction evidence="7">
        <text>L-aspartate + 2-oxoglutarate = oxaloacetate + L-glutamate</text>
        <dbReference type="Rhea" id="RHEA:21824"/>
        <dbReference type="ChEBI" id="CHEBI:16452"/>
        <dbReference type="ChEBI" id="CHEBI:16810"/>
        <dbReference type="ChEBI" id="CHEBI:29985"/>
        <dbReference type="ChEBI" id="CHEBI:29991"/>
        <dbReference type="EC" id="2.6.1.1"/>
    </reaction>
</comment>
<evidence type="ECO:0000256" key="2">
    <source>
        <dbReference type="ARBA" id="ARBA00007441"/>
    </source>
</evidence>
<dbReference type="AlphaFoldDB" id="A0A8J7SG35"/>
<name>A0A8J7SG35_9RHOB</name>
<dbReference type="Pfam" id="PF00155">
    <property type="entry name" value="Aminotran_1_2"/>
    <property type="match status" value="1"/>
</dbReference>
<evidence type="ECO:0000256" key="3">
    <source>
        <dbReference type="ARBA" id="ARBA00012753"/>
    </source>
</evidence>
<keyword evidence="6" id="KW-0663">Pyridoxal phosphate</keyword>
<dbReference type="Proteomes" id="UP000655420">
    <property type="component" value="Unassembled WGS sequence"/>
</dbReference>
<gene>
    <name evidence="9" type="ORF">H0I76_06390</name>
</gene>
<accession>A0A8J7SG35</accession>
<evidence type="ECO:0000313" key="9">
    <source>
        <dbReference type="EMBL" id="MBK0398810.1"/>
    </source>
</evidence>
<dbReference type="InterPro" id="IPR015421">
    <property type="entry name" value="PyrdxlP-dep_Trfase_major"/>
</dbReference>
<evidence type="ECO:0000256" key="4">
    <source>
        <dbReference type="ARBA" id="ARBA00022576"/>
    </source>
</evidence>
<keyword evidence="4 9" id="KW-0032">Aminotransferase</keyword>
<comment type="cofactor">
    <cofactor evidence="1">
        <name>pyridoxal 5'-phosphate</name>
        <dbReference type="ChEBI" id="CHEBI:597326"/>
    </cofactor>
</comment>
<dbReference type="EC" id="2.6.1.1" evidence="3"/>
<dbReference type="InterPro" id="IPR004839">
    <property type="entry name" value="Aminotransferase_I/II_large"/>
</dbReference>
<dbReference type="PANTHER" id="PTHR46383">
    <property type="entry name" value="ASPARTATE AMINOTRANSFERASE"/>
    <property type="match status" value="1"/>
</dbReference>
<proteinExistence type="inferred from homology"/>